<feature type="chain" id="PRO_5027657536" evidence="1">
    <location>
        <begin position="30"/>
        <end position="589"/>
    </location>
</feature>
<dbReference type="AlphaFoldDB" id="A0A6P3UN63"/>
<sequence>MILDSSFKHHTANMRLLLIALICLAASSALSLPKQKRNILPGDPRYGTDHHHHHENVVEDARSLGDSYAQIPQTVYGPPGYQPGVPLNNEYLSPVSDSNTHSAPVPEAINTYLVPEGTVSTTTVSVPVEGVKTAIPPATSYGTPESNVKSTVGTGATSHVKSTVTNVKNGVHDVSPSTVNVVEHAPVVKEVTHFTGKVQAPSSVTTTIRKNVFDNGLLTETLPNTYSSYGGVVHVPRYDVSSHVPSILYSPGFSSFDAISTGYSGLNPVASDNQGLNLDVPLPLSFKLQVSKNVPNTYSFPQPAEFPTTYHVPHSLTHVVHHTHPVNTLYSSPSLSSVESLSPAQHVPSVETLTPLRSAHTVDTFTPVQSVETLSPLHLVHTVESVKSVETTPVQHTVHSVQSVPSVKTVGTLTPVEHTVHPVQSVETVSTIRPLESVETVTLHPLKSVEIVSPSQPVESYHTVVKTNTPVVQSHVQTQKGPISDFFQNLNISLPSFPSFPSFPSLPSLPSFSSSSSLFAFTNSPASSTTVVPLVETSTPSSTFLASAYNQENVNVDTSLLHNDNLVKSVATSSNEYVQPTDAKGGYIY</sequence>
<gene>
    <name evidence="3" type="primary">LOC100740889</name>
</gene>
<dbReference type="RefSeq" id="XP_012237621.1">
    <property type="nucleotide sequence ID" value="XM_012382198.3"/>
</dbReference>
<accession>A0A6P3UN63</accession>
<proteinExistence type="predicted"/>
<organism evidence="2 3">
    <name type="scientific">Bombus impatiens</name>
    <name type="common">Bumblebee</name>
    <dbReference type="NCBI Taxonomy" id="132113"/>
    <lineage>
        <taxon>Eukaryota</taxon>
        <taxon>Metazoa</taxon>
        <taxon>Ecdysozoa</taxon>
        <taxon>Arthropoda</taxon>
        <taxon>Hexapoda</taxon>
        <taxon>Insecta</taxon>
        <taxon>Pterygota</taxon>
        <taxon>Neoptera</taxon>
        <taxon>Endopterygota</taxon>
        <taxon>Hymenoptera</taxon>
        <taxon>Apocrita</taxon>
        <taxon>Aculeata</taxon>
        <taxon>Apoidea</taxon>
        <taxon>Anthophila</taxon>
        <taxon>Apidae</taxon>
        <taxon>Bombus</taxon>
        <taxon>Pyrobombus</taxon>
    </lineage>
</organism>
<protein>
    <submittedName>
        <fullName evidence="3">Mucin-6-like</fullName>
    </submittedName>
</protein>
<dbReference type="Proteomes" id="UP000515180">
    <property type="component" value="Unplaced"/>
</dbReference>
<reference evidence="3" key="1">
    <citation type="submission" date="2025-08" db="UniProtKB">
        <authorList>
            <consortium name="RefSeq"/>
        </authorList>
    </citation>
    <scope>IDENTIFICATION</scope>
</reference>
<evidence type="ECO:0000256" key="1">
    <source>
        <dbReference type="SAM" id="SignalP"/>
    </source>
</evidence>
<evidence type="ECO:0000313" key="2">
    <source>
        <dbReference type="Proteomes" id="UP000515180"/>
    </source>
</evidence>
<evidence type="ECO:0000313" key="3">
    <source>
        <dbReference type="RefSeq" id="XP_012237621.1"/>
    </source>
</evidence>
<name>A0A6P3UN63_BOMIM</name>
<dbReference type="OrthoDB" id="7554863at2759"/>
<keyword evidence="2" id="KW-1185">Reference proteome</keyword>
<keyword evidence="1" id="KW-0732">Signal</keyword>
<dbReference type="KEGG" id="bim:100740889"/>
<feature type="signal peptide" evidence="1">
    <location>
        <begin position="1"/>
        <end position="29"/>
    </location>
</feature>
<dbReference type="GeneID" id="100740889"/>